<dbReference type="InterPro" id="IPR017871">
    <property type="entry name" value="ABC_transporter-like_CS"/>
</dbReference>
<dbReference type="PROSITE" id="PS00211">
    <property type="entry name" value="ABC_TRANSPORTER_1"/>
    <property type="match status" value="1"/>
</dbReference>
<dbReference type="InterPro" id="IPR050683">
    <property type="entry name" value="Bact_Polysacc_Export_ATP-bd"/>
</dbReference>
<evidence type="ECO:0000256" key="2">
    <source>
        <dbReference type="ARBA" id="ARBA00022448"/>
    </source>
</evidence>
<dbReference type="Pfam" id="PF00005">
    <property type="entry name" value="ABC_tran"/>
    <property type="match status" value="1"/>
</dbReference>
<dbReference type="GO" id="GO:0005524">
    <property type="term" value="F:ATP binding"/>
    <property type="evidence" value="ECO:0007669"/>
    <property type="project" value="UniProtKB-KW"/>
</dbReference>
<evidence type="ECO:0000256" key="3">
    <source>
        <dbReference type="ARBA" id="ARBA00022741"/>
    </source>
</evidence>
<proteinExistence type="inferred from homology"/>
<dbReference type="STRING" id="1121442.SAMN02745702_01301"/>
<sequence length="218" mass="24552">MITLKNVTKYYNVKTHKKYILDNVSLTIPGKTNIGVLGHNGAGKSTFLKMLGGIDFPNSGTIISTSTFSWPLCLTGGFQGSLTGRENSKFVCRIFSSSQEQIKKKLKFIQLFSELGDYFEMPIKTYSSGMRARLGFAISLAFDFEYYLIDETLSVGDKNFKKKSREALLERMQTSNILLVSHDLKVTRKMCTSGIVLDKGKIHYFNEINEAIAFYNSI</sequence>
<dbReference type="SMART" id="SM00382">
    <property type="entry name" value="AAA"/>
    <property type="match status" value="1"/>
</dbReference>
<dbReference type="OrthoDB" id="9809450at2"/>
<evidence type="ECO:0000313" key="6">
    <source>
        <dbReference type="EMBL" id="SKA70204.1"/>
    </source>
</evidence>
<dbReference type="EMBL" id="FUYA01000003">
    <property type="protein sequence ID" value="SKA70204.1"/>
    <property type="molecule type" value="Genomic_DNA"/>
</dbReference>
<keyword evidence="3" id="KW-0547">Nucleotide-binding</keyword>
<dbReference type="GO" id="GO:0140359">
    <property type="term" value="F:ABC-type transporter activity"/>
    <property type="evidence" value="ECO:0007669"/>
    <property type="project" value="InterPro"/>
</dbReference>
<dbReference type="InterPro" id="IPR015860">
    <property type="entry name" value="ABC_transpr_TagH-like"/>
</dbReference>
<reference evidence="6 7" key="1">
    <citation type="submission" date="2017-02" db="EMBL/GenBank/DDBJ databases">
        <authorList>
            <person name="Peterson S.W."/>
        </authorList>
    </citation>
    <scope>NUCLEOTIDE SEQUENCE [LARGE SCALE GENOMIC DNA]</scope>
    <source>
        <strain evidence="6 7">DSM 18034</strain>
    </source>
</reference>
<dbReference type="PANTHER" id="PTHR46743">
    <property type="entry name" value="TEICHOIC ACIDS EXPORT ATP-BINDING PROTEIN TAGH"/>
    <property type="match status" value="1"/>
</dbReference>
<evidence type="ECO:0000259" key="5">
    <source>
        <dbReference type="PROSITE" id="PS50893"/>
    </source>
</evidence>
<dbReference type="Gene3D" id="3.40.50.300">
    <property type="entry name" value="P-loop containing nucleotide triphosphate hydrolases"/>
    <property type="match status" value="1"/>
</dbReference>
<dbReference type="SUPFAM" id="SSF52540">
    <property type="entry name" value="P-loop containing nucleoside triphosphate hydrolases"/>
    <property type="match status" value="1"/>
</dbReference>
<gene>
    <name evidence="6" type="ORF">SAMN02745702_01301</name>
</gene>
<evidence type="ECO:0000256" key="1">
    <source>
        <dbReference type="ARBA" id="ARBA00005417"/>
    </source>
</evidence>
<dbReference type="CDD" id="cd03220">
    <property type="entry name" value="ABC_KpsT_Wzt"/>
    <property type="match status" value="1"/>
</dbReference>
<evidence type="ECO:0000313" key="7">
    <source>
        <dbReference type="Proteomes" id="UP000189733"/>
    </source>
</evidence>
<keyword evidence="4 6" id="KW-0067">ATP-binding</keyword>
<name>A0A1T4VYW2_9BACT</name>
<dbReference type="InterPro" id="IPR003593">
    <property type="entry name" value="AAA+_ATPase"/>
</dbReference>
<accession>A0A1T4VYW2</accession>
<comment type="similarity">
    <text evidence="1">Belongs to the ABC transporter superfamily.</text>
</comment>
<dbReference type="GO" id="GO:0016020">
    <property type="term" value="C:membrane"/>
    <property type="evidence" value="ECO:0007669"/>
    <property type="project" value="InterPro"/>
</dbReference>
<keyword evidence="7" id="KW-1185">Reference proteome</keyword>
<dbReference type="RefSeq" id="WP_078684590.1">
    <property type="nucleotide sequence ID" value="NZ_FUYA01000003.1"/>
</dbReference>
<dbReference type="InterPro" id="IPR003439">
    <property type="entry name" value="ABC_transporter-like_ATP-bd"/>
</dbReference>
<keyword evidence="2" id="KW-0813">Transport</keyword>
<evidence type="ECO:0000256" key="4">
    <source>
        <dbReference type="ARBA" id="ARBA00022840"/>
    </source>
</evidence>
<protein>
    <submittedName>
        <fullName evidence="6">Capsular polysaccharide transport system ATP-binding protein</fullName>
    </submittedName>
</protein>
<dbReference type="PROSITE" id="PS50893">
    <property type="entry name" value="ABC_TRANSPORTER_2"/>
    <property type="match status" value="1"/>
</dbReference>
<dbReference type="AlphaFoldDB" id="A0A1T4VYW2"/>
<dbReference type="InterPro" id="IPR027417">
    <property type="entry name" value="P-loop_NTPase"/>
</dbReference>
<dbReference type="PANTHER" id="PTHR46743:SF2">
    <property type="entry name" value="TEICHOIC ACIDS EXPORT ATP-BINDING PROTEIN TAGH"/>
    <property type="match status" value="1"/>
</dbReference>
<feature type="domain" description="ABC transporter" evidence="5">
    <location>
        <begin position="2"/>
        <end position="218"/>
    </location>
</feature>
<dbReference type="GO" id="GO:0016887">
    <property type="term" value="F:ATP hydrolysis activity"/>
    <property type="evidence" value="ECO:0007669"/>
    <property type="project" value="InterPro"/>
</dbReference>
<organism evidence="6 7">
    <name type="scientific">Desulfobaculum bizertense DSM 18034</name>
    <dbReference type="NCBI Taxonomy" id="1121442"/>
    <lineage>
        <taxon>Bacteria</taxon>
        <taxon>Pseudomonadati</taxon>
        <taxon>Thermodesulfobacteriota</taxon>
        <taxon>Desulfovibrionia</taxon>
        <taxon>Desulfovibrionales</taxon>
        <taxon>Desulfovibrionaceae</taxon>
        <taxon>Desulfobaculum</taxon>
    </lineage>
</organism>
<dbReference type="Proteomes" id="UP000189733">
    <property type="component" value="Unassembled WGS sequence"/>
</dbReference>